<accession>A0ABS4T653</accession>
<reference evidence="1 2" key="1">
    <citation type="submission" date="2021-03" db="EMBL/GenBank/DDBJ databases">
        <title>Sequencing the genomes of 1000 actinobacteria strains.</title>
        <authorList>
            <person name="Klenk H.-P."/>
        </authorList>
    </citation>
    <scope>NUCLEOTIDE SEQUENCE [LARGE SCALE GENOMIC DNA]</scope>
    <source>
        <strain evidence="1 2">DSM 46670</strain>
    </source>
</reference>
<keyword evidence="2" id="KW-1185">Reference proteome</keyword>
<sequence length="37" mass="4099">MLRLLQRSGLWLLLELLVVKNVLTGPLFRSLGPGAHS</sequence>
<name>A0ABS4T653_9PSEU</name>
<organism evidence="1 2">
    <name type="scientific">Kibdelosporangium banguiense</name>
    <dbReference type="NCBI Taxonomy" id="1365924"/>
    <lineage>
        <taxon>Bacteria</taxon>
        <taxon>Bacillati</taxon>
        <taxon>Actinomycetota</taxon>
        <taxon>Actinomycetes</taxon>
        <taxon>Pseudonocardiales</taxon>
        <taxon>Pseudonocardiaceae</taxon>
        <taxon>Kibdelosporangium</taxon>
    </lineage>
</organism>
<protein>
    <submittedName>
        <fullName evidence="1">Uncharacterized protein</fullName>
    </submittedName>
</protein>
<evidence type="ECO:0000313" key="1">
    <source>
        <dbReference type="EMBL" id="MBP2319640.1"/>
    </source>
</evidence>
<comment type="caution">
    <text evidence="1">The sequence shown here is derived from an EMBL/GenBank/DDBJ whole genome shotgun (WGS) entry which is preliminary data.</text>
</comment>
<dbReference type="EMBL" id="JAGINW010000001">
    <property type="protein sequence ID" value="MBP2319640.1"/>
    <property type="molecule type" value="Genomic_DNA"/>
</dbReference>
<evidence type="ECO:0000313" key="2">
    <source>
        <dbReference type="Proteomes" id="UP001519332"/>
    </source>
</evidence>
<proteinExistence type="predicted"/>
<dbReference type="Proteomes" id="UP001519332">
    <property type="component" value="Unassembled WGS sequence"/>
</dbReference>
<gene>
    <name evidence="1" type="ORF">JOF56_000025</name>
</gene>